<dbReference type="Proteomes" id="UP000886653">
    <property type="component" value="Unassembled WGS sequence"/>
</dbReference>
<keyword evidence="1" id="KW-1133">Transmembrane helix</keyword>
<keyword evidence="3" id="KW-1185">Reference proteome</keyword>
<dbReference type="EMBL" id="MU167242">
    <property type="protein sequence ID" value="KAG0147919.1"/>
    <property type="molecule type" value="Genomic_DNA"/>
</dbReference>
<feature type="transmembrane region" description="Helical" evidence="1">
    <location>
        <begin position="40"/>
        <end position="60"/>
    </location>
</feature>
<dbReference type="OrthoDB" id="10534414at2759"/>
<keyword evidence="1" id="KW-0812">Transmembrane</keyword>
<accession>A0A9P6NPJ9</accession>
<evidence type="ECO:0000313" key="2">
    <source>
        <dbReference type="EMBL" id="KAG0147919.1"/>
    </source>
</evidence>
<evidence type="ECO:0000313" key="3">
    <source>
        <dbReference type="Proteomes" id="UP000886653"/>
    </source>
</evidence>
<comment type="caution">
    <text evidence="2">The sequence shown here is derived from an EMBL/GenBank/DDBJ whole genome shotgun (WGS) entry which is preliminary data.</text>
</comment>
<protein>
    <submittedName>
        <fullName evidence="2">Uncharacterized protein</fullName>
    </submittedName>
</protein>
<evidence type="ECO:0000256" key="1">
    <source>
        <dbReference type="SAM" id="Phobius"/>
    </source>
</evidence>
<dbReference type="AlphaFoldDB" id="A0A9P6NPJ9"/>
<sequence length="194" mass="21239">MLSFSVFSEKALAFTLQSGSWILNAMGGTPTITLNLSLPLWFWVAIFGFIFNLLPPKILLPFHLFSRLAARAAEAISYQPNDNLTTPLLPTEASSLALYGATEKSPTDQLVTKSSISGPFLFLNQGPEAFGIVSSISEDDLMNHLTTLPPSISGPFVYLHAQASGPEINPSPSNYHQRIRRQLLNKNHRRSAVA</sequence>
<gene>
    <name evidence="2" type="ORF">CROQUDRAFT_90867</name>
</gene>
<proteinExistence type="predicted"/>
<name>A0A9P6NPJ9_9BASI</name>
<organism evidence="2 3">
    <name type="scientific">Cronartium quercuum f. sp. fusiforme G11</name>
    <dbReference type="NCBI Taxonomy" id="708437"/>
    <lineage>
        <taxon>Eukaryota</taxon>
        <taxon>Fungi</taxon>
        <taxon>Dikarya</taxon>
        <taxon>Basidiomycota</taxon>
        <taxon>Pucciniomycotina</taxon>
        <taxon>Pucciniomycetes</taxon>
        <taxon>Pucciniales</taxon>
        <taxon>Coleosporiaceae</taxon>
        <taxon>Cronartium</taxon>
    </lineage>
</organism>
<reference evidence="2" key="1">
    <citation type="submission" date="2013-11" db="EMBL/GenBank/DDBJ databases">
        <title>Genome sequence of the fusiform rust pathogen reveals effectors for host alternation and coevolution with pine.</title>
        <authorList>
            <consortium name="DOE Joint Genome Institute"/>
            <person name="Smith K."/>
            <person name="Pendleton A."/>
            <person name="Kubisiak T."/>
            <person name="Anderson C."/>
            <person name="Salamov A."/>
            <person name="Aerts A."/>
            <person name="Riley R."/>
            <person name="Clum A."/>
            <person name="Lindquist E."/>
            <person name="Ence D."/>
            <person name="Campbell M."/>
            <person name="Kronenberg Z."/>
            <person name="Feau N."/>
            <person name="Dhillon B."/>
            <person name="Hamelin R."/>
            <person name="Burleigh J."/>
            <person name="Smith J."/>
            <person name="Yandell M."/>
            <person name="Nelson C."/>
            <person name="Grigoriev I."/>
            <person name="Davis J."/>
        </authorList>
    </citation>
    <scope>NUCLEOTIDE SEQUENCE</scope>
    <source>
        <strain evidence="2">G11</strain>
    </source>
</reference>
<keyword evidence="1" id="KW-0472">Membrane</keyword>